<dbReference type="Proteomes" id="UP000190312">
    <property type="component" value="Unassembled WGS sequence"/>
</dbReference>
<feature type="region of interest" description="Disordered" evidence="6">
    <location>
        <begin position="1347"/>
        <end position="1438"/>
    </location>
</feature>
<accession>A0A1S9D6Z9</accession>
<dbReference type="GO" id="GO:0005634">
    <property type="term" value="C:nucleus"/>
    <property type="evidence" value="ECO:0007669"/>
    <property type="project" value="UniProtKB-SubCell"/>
</dbReference>
<evidence type="ECO:0000259" key="7">
    <source>
        <dbReference type="Pfam" id="PF05699"/>
    </source>
</evidence>
<evidence type="ECO:0000256" key="6">
    <source>
        <dbReference type="SAM" id="MobiDB-lite"/>
    </source>
</evidence>
<dbReference type="InterPro" id="IPR012337">
    <property type="entry name" value="RNaseH-like_sf"/>
</dbReference>
<proteinExistence type="predicted"/>
<dbReference type="InterPro" id="IPR052035">
    <property type="entry name" value="ZnF_BED_domain_contain"/>
</dbReference>
<evidence type="ECO:0000256" key="3">
    <source>
        <dbReference type="ARBA" id="ARBA00022771"/>
    </source>
</evidence>
<dbReference type="SUPFAM" id="SSF53098">
    <property type="entry name" value="Ribonuclease H-like"/>
    <property type="match status" value="1"/>
</dbReference>
<feature type="domain" description="HAT C-terminal dimerisation" evidence="7">
    <location>
        <begin position="1243"/>
        <end position="1315"/>
    </location>
</feature>
<dbReference type="GO" id="GO:0046983">
    <property type="term" value="F:protein dimerization activity"/>
    <property type="evidence" value="ECO:0007669"/>
    <property type="project" value="InterPro"/>
</dbReference>
<feature type="compositionally biased region" description="Basic and acidic residues" evidence="6">
    <location>
        <begin position="300"/>
        <end position="310"/>
    </location>
</feature>
<keyword evidence="3" id="KW-0863">Zinc-finger</keyword>
<sequence>MQSNEGQSHRPTNGKAANVQAASSNPVVTESTTIKQAGITSHVGHDPVSNPLALLVAASGAIQSESVSNTPISTVESTDEGPTPYLTSIGNLIERSTYVSLGLQLSSESLQSGLDALFAAPTSNPKCTDYFRPPDDGPPRDVSPDLDPVELGLISMEEAYHLFPIYFIRLHPVNGILDPKLHTVEYVRSQSALLFTWMLALTAQFDHGSAAIAKRLRLHGEKLSRHVHASGLKSVEIVQGYYISLLSATPARTLSEERSWLYTMYAFGVAAELGLDQTSPTYTYNNDGNIIPKRTPGPPTRHDIEDQTRRERLTRNRERTWLRILLWERANSGASGRMNAIPETDLTRNIERWWMHPLADSTDKHTVAFILLRRHLAVLHAEVQRQTLMPHSNPHWVRDRIDVTLEPWRKTWIYAIAPSSEPLPDVHLHHVYLHNRLWTLSFALQASISNNRDLNAIRDDCFQAAVHCCEVAVRDLQQIGEPLYCMLAPTWAMISYAAILALKLFPFVHQPRSEGEIELLALLAQVALQLERAGTTPSHRFGIAAILGQQLLMILRTRAAGLASITTIADSDHDDNNSGVRNTSCPLSREHLSNISSATGMTQDTDVLGPLVSPYDPCLATATMGMDSDLMGDEFADLFREIFGPSFGESDDLPTLSNTCRTATSVALSDPRQSSQQLAPSSLKRIGPRFHQIWILYDTNPEMEQSRLQFTEWWLQTEFGVKKDAKASVGWDNKKRSSVWDEFDQVAHEKTGEPKIILLLASLGCKEEGLISYYSNQLPQTQSLQSFSEDLLIHHLLQLITIARLPFRILEHPEFQQLCDIIQLSPSKIKLPSARSIRRRLDLEIQQGQQSVLDKLPQGSRLSIALDCWTSPFSQAFIAITGYFVDNDWEYREVLLGFEPLHGSHTGSNLSSVVINILEDHQITDRILSITTDNATNNNTMINSIQEEIKVQGIGKMKAVPINNETEIEWSDERVYSTHPKRTNREIVDTLNKIRNLAIFINASPQRREAFLGLQTEEPYLLPIQDVRTRWNSTFLMLGRAKRLQETFKRYCQTHGYPQFQLDKEEWRQVDYLLCITQPFFKFTTALSKSKDITIHLIFSIYNKLFSHLETSEEQLRRKRIPWKQTMLQALQAAREKLSEYYKMTDYECYGDIYAIATILAPSKKLRFFKTKDWQGDIDYARRYRSRLEEEFWCYKRQLSDHNSPLSPRALAGSLNTVDEIEMLCDSQNTLQPEEPQGNNDDELDRYLAKGLISQHPRMFWKEHQQEFPILAALARDILSIPASGAGVERLFNCARDICHYRRGQLKPETVKALMLHMCATKFEVEQREIDFTKQLISVGESALLEQERGSLPPLPPLDPISDNEEAEDEDTVTENPSQLLQPQAQSENTRPKRPRSRSTQSQENEVIYEPADLENTQRPSRVRKKTRMPEGFEIGTP</sequence>
<feature type="compositionally biased region" description="Acidic residues" evidence="6">
    <location>
        <begin position="1362"/>
        <end position="1373"/>
    </location>
</feature>
<feature type="region of interest" description="Disordered" evidence="6">
    <location>
        <begin position="1"/>
        <end position="27"/>
    </location>
</feature>
<dbReference type="GO" id="GO:0008270">
    <property type="term" value="F:zinc ion binding"/>
    <property type="evidence" value="ECO:0007669"/>
    <property type="project" value="UniProtKB-KW"/>
</dbReference>
<dbReference type="PANTHER" id="PTHR46481:SF10">
    <property type="entry name" value="ZINC FINGER BED DOMAIN-CONTAINING PROTEIN 39"/>
    <property type="match status" value="1"/>
</dbReference>
<protein>
    <submittedName>
        <fullName evidence="8">HAT dimerization domain protein</fullName>
    </submittedName>
</protein>
<feature type="compositionally biased region" description="Polar residues" evidence="6">
    <location>
        <begin position="1"/>
        <end position="11"/>
    </location>
</feature>
<dbReference type="eggNOG" id="ENOG502SHQM">
    <property type="taxonomic scope" value="Eukaryota"/>
</dbReference>
<feature type="region of interest" description="Disordered" evidence="6">
    <location>
        <begin position="284"/>
        <end position="310"/>
    </location>
</feature>
<name>A0A1S9D6Z9_ASPOZ</name>
<evidence type="ECO:0000256" key="2">
    <source>
        <dbReference type="ARBA" id="ARBA00022723"/>
    </source>
</evidence>
<dbReference type="Pfam" id="PF05699">
    <property type="entry name" value="Dimer_Tnp_hAT"/>
    <property type="match status" value="1"/>
</dbReference>
<evidence type="ECO:0000256" key="4">
    <source>
        <dbReference type="ARBA" id="ARBA00022833"/>
    </source>
</evidence>
<evidence type="ECO:0000256" key="5">
    <source>
        <dbReference type="ARBA" id="ARBA00023242"/>
    </source>
</evidence>
<comment type="subcellular location">
    <subcellularLocation>
        <location evidence="1">Nucleus</location>
    </subcellularLocation>
</comment>
<keyword evidence="2" id="KW-0479">Metal-binding</keyword>
<dbReference type="CDD" id="cd12148">
    <property type="entry name" value="fungal_TF_MHR"/>
    <property type="match status" value="1"/>
</dbReference>
<keyword evidence="5" id="KW-0539">Nucleus</keyword>
<dbReference type="PANTHER" id="PTHR46481">
    <property type="entry name" value="ZINC FINGER BED DOMAIN-CONTAINING PROTEIN 4"/>
    <property type="match status" value="1"/>
</dbReference>
<gene>
    <name evidence="8" type="ORF">OAory_01112150</name>
</gene>
<dbReference type="EMBL" id="MKZY01000010">
    <property type="protein sequence ID" value="OOO04878.1"/>
    <property type="molecule type" value="Genomic_DNA"/>
</dbReference>
<comment type="caution">
    <text evidence="8">The sequence shown here is derived from an EMBL/GenBank/DDBJ whole genome shotgun (WGS) entry which is preliminary data.</text>
</comment>
<keyword evidence="4" id="KW-0862">Zinc</keyword>
<evidence type="ECO:0000256" key="1">
    <source>
        <dbReference type="ARBA" id="ARBA00004123"/>
    </source>
</evidence>
<dbReference type="VEuPathDB" id="FungiDB:AO090038000159"/>
<organism evidence="8 9">
    <name type="scientific">Aspergillus oryzae</name>
    <name type="common">Yellow koji mold</name>
    <dbReference type="NCBI Taxonomy" id="5062"/>
    <lineage>
        <taxon>Eukaryota</taxon>
        <taxon>Fungi</taxon>
        <taxon>Dikarya</taxon>
        <taxon>Ascomycota</taxon>
        <taxon>Pezizomycotina</taxon>
        <taxon>Eurotiomycetes</taxon>
        <taxon>Eurotiomycetidae</taxon>
        <taxon>Eurotiales</taxon>
        <taxon>Aspergillaceae</taxon>
        <taxon>Aspergillus</taxon>
        <taxon>Aspergillus subgen. Circumdati</taxon>
    </lineage>
</organism>
<evidence type="ECO:0000313" key="9">
    <source>
        <dbReference type="Proteomes" id="UP000190312"/>
    </source>
</evidence>
<dbReference type="OrthoDB" id="3163292at2759"/>
<dbReference type="InterPro" id="IPR008906">
    <property type="entry name" value="HATC_C_dom"/>
</dbReference>
<reference evidence="8 9" key="1">
    <citation type="submission" date="2016-10" db="EMBL/GenBank/DDBJ databases">
        <title>Genome sequencing of Aspergillus oryzae BCC7051.</title>
        <authorList>
            <person name="Thammarongtham C."/>
            <person name="Vorapreeda T."/>
            <person name="Nookaew I."/>
            <person name="Srisuk T."/>
            <person name="Land M."/>
            <person name="Jeennor S."/>
            <person name="Laoteng K."/>
        </authorList>
    </citation>
    <scope>NUCLEOTIDE SEQUENCE [LARGE SCALE GENOMIC DNA]</scope>
    <source>
        <strain evidence="8 9">BCC7051</strain>
    </source>
</reference>
<evidence type="ECO:0000313" key="8">
    <source>
        <dbReference type="EMBL" id="OOO04878.1"/>
    </source>
</evidence>
<feature type="compositionally biased region" description="Polar residues" evidence="6">
    <location>
        <begin position="1374"/>
        <end position="1389"/>
    </location>
</feature>